<reference evidence="2" key="1">
    <citation type="submission" date="2020-02" db="EMBL/GenBank/DDBJ databases">
        <title>Delineation of the pyrene-degrading pathway in Roseobacter clade bacteria by genomic analysis.</title>
        <authorList>
            <person name="Zhou H."/>
            <person name="Wang H."/>
        </authorList>
    </citation>
    <scope>NUCLEOTIDE SEQUENCE</scope>
    <source>
        <strain evidence="2">PrR005</strain>
    </source>
</reference>
<dbReference type="Gene3D" id="3.40.47.10">
    <property type="match status" value="1"/>
</dbReference>
<evidence type="ECO:0000259" key="1">
    <source>
        <dbReference type="Pfam" id="PF00109"/>
    </source>
</evidence>
<sequence>MAGEVVIISAGARTPLGFSLPASAAAVRAGISVIGDHPFMIDRFGQPMKVTRDTALEPFASGIDREVELACSAALEALKPVLENPSKPDMTIMMSTGENRPGKSLSHTDLVYKGLCDRLTAYVGPSRGGSIDEGHSGGLIAMHHAAHALASRQAELCLVGGIDSYLVPETLEWLDEGERLHSEGNKYGFCPGEGAGFCLMARKDTADRLGLRPMLTVVATATAKEENLVGTETICLGEGLGSVLAALRTSLPDPEQPVDRILCDMNGERYRGNEYGFAVMRSSGLFRDAAGFETPADCWGDLGAATGPACVGLVMQAHQRGYAGGPLSVVWGSSDNGSRAAVMLASTTGGANA</sequence>
<name>A0A6B2NSG2_9RHOB</name>
<dbReference type="InterPro" id="IPR016039">
    <property type="entry name" value="Thiolase-like"/>
</dbReference>
<organism evidence="2">
    <name type="scientific">Ruegeria sp. PrR005</name>
    <dbReference type="NCBI Taxonomy" id="2706882"/>
    <lineage>
        <taxon>Bacteria</taxon>
        <taxon>Pseudomonadati</taxon>
        <taxon>Pseudomonadota</taxon>
        <taxon>Alphaproteobacteria</taxon>
        <taxon>Rhodobacterales</taxon>
        <taxon>Roseobacteraceae</taxon>
        <taxon>Ruegeria</taxon>
    </lineage>
</organism>
<gene>
    <name evidence="2" type="ORF">G0P99_11245</name>
</gene>
<dbReference type="InterPro" id="IPR014030">
    <property type="entry name" value="Ketoacyl_synth_N"/>
</dbReference>
<proteinExistence type="predicted"/>
<dbReference type="EMBL" id="JAAGOX010000015">
    <property type="protein sequence ID" value="NDW45537.1"/>
    <property type="molecule type" value="Genomic_DNA"/>
</dbReference>
<comment type="caution">
    <text evidence="2">The sequence shown here is derived from an EMBL/GenBank/DDBJ whole genome shotgun (WGS) entry which is preliminary data.</text>
</comment>
<dbReference type="RefSeq" id="WP_164129847.1">
    <property type="nucleotide sequence ID" value="NZ_JAAGOX010000015.1"/>
</dbReference>
<evidence type="ECO:0000313" key="2">
    <source>
        <dbReference type="EMBL" id="NDW45537.1"/>
    </source>
</evidence>
<dbReference type="Pfam" id="PF00109">
    <property type="entry name" value="ketoacyl-synt"/>
    <property type="match status" value="1"/>
</dbReference>
<protein>
    <submittedName>
        <fullName evidence="2">Beta-ketoacyl synthase</fullName>
    </submittedName>
</protein>
<dbReference type="SUPFAM" id="SSF53901">
    <property type="entry name" value="Thiolase-like"/>
    <property type="match status" value="2"/>
</dbReference>
<feature type="domain" description="Beta-ketoacyl synthase-like N-terminal" evidence="1">
    <location>
        <begin position="136"/>
        <end position="206"/>
    </location>
</feature>
<accession>A0A6B2NSG2</accession>
<dbReference type="AlphaFoldDB" id="A0A6B2NSG2"/>
<dbReference type="GO" id="GO:0016746">
    <property type="term" value="F:acyltransferase activity"/>
    <property type="evidence" value="ECO:0007669"/>
    <property type="project" value="InterPro"/>
</dbReference>